<dbReference type="Pfam" id="PF16884">
    <property type="entry name" value="ADH_N_2"/>
    <property type="match status" value="1"/>
</dbReference>
<keyword evidence="1" id="KW-0560">Oxidoreductase</keyword>
<dbReference type="GO" id="GO:0016628">
    <property type="term" value="F:oxidoreductase activity, acting on the CH-CH group of donors, NAD or NADP as acceptor"/>
    <property type="evidence" value="ECO:0007669"/>
    <property type="project" value="InterPro"/>
</dbReference>
<sequence>MSPATYTRIVLAERPKTDITPTTFRREVLPLDLKPGNGQILVKVEYVSLDPAMRGWLNDRRSYMTPVQIGEVMRASGLGTVVEAGPGSTFAKGDLVSGIFGWTEYGVFDDKAAKKETVPEGTEVLDLLGPLGLTGFTAYFGLLEIGKIKPGETLVVSGAAGATGSIVCQIGKKRGAKVVAIAGSPSKCEWLEKEIGVDKAINYKSPTFHDDFKKAVGYLDVYFDNVGGDMLDFALTRLNKHARIVLCGAISDYNAAKPKGLSAYANLIAQQAKIEGFLVFGFVERFPEAFKEIASWLAEGSLQRKFHVVEGLENAPSALPMLFTGGNTGKLVVKVSGNKKSNY</sequence>
<feature type="domain" description="Enoyl reductase (ER)" evidence="2">
    <location>
        <begin position="17"/>
        <end position="333"/>
    </location>
</feature>
<dbReference type="Gene3D" id="3.40.50.720">
    <property type="entry name" value="NAD(P)-binding Rossmann-like Domain"/>
    <property type="match status" value="1"/>
</dbReference>
<organism evidence="3 4">
    <name type="scientific">Grifola frondosa</name>
    <name type="common">Maitake</name>
    <name type="synonym">Polyporus frondosus</name>
    <dbReference type="NCBI Taxonomy" id="5627"/>
    <lineage>
        <taxon>Eukaryota</taxon>
        <taxon>Fungi</taxon>
        <taxon>Dikarya</taxon>
        <taxon>Basidiomycota</taxon>
        <taxon>Agaricomycotina</taxon>
        <taxon>Agaricomycetes</taxon>
        <taxon>Polyporales</taxon>
        <taxon>Grifolaceae</taxon>
        <taxon>Grifola</taxon>
    </lineage>
</organism>
<dbReference type="SUPFAM" id="SSF50129">
    <property type="entry name" value="GroES-like"/>
    <property type="match status" value="1"/>
</dbReference>
<dbReference type="InterPro" id="IPR020843">
    <property type="entry name" value="ER"/>
</dbReference>
<dbReference type="Proteomes" id="UP000092993">
    <property type="component" value="Unassembled WGS sequence"/>
</dbReference>
<dbReference type="PANTHER" id="PTHR43205:SF42">
    <property type="entry name" value="ALCOHOL DEHYDROGENASE, ZINC-CONTAINING (AFU_ORTHOLOGUE AFUA_7G04530)"/>
    <property type="match status" value="1"/>
</dbReference>
<keyword evidence="4" id="KW-1185">Reference proteome</keyword>
<proteinExistence type="predicted"/>
<evidence type="ECO:0000259" key="2">
    <source>
        <dbReference type="SMART" id="SM00829"/>
    </source>
</evidence>
<dbReference type="EMBL" id="LUGG01000009">
    <property type="protein sequence ID" value="OBZ72530.1"/>
    <property type="molecule type" value="Genomic_DNA"/>
</dbReference>
<dbReference type="CDD" id="cd05288">
    <property type="entry name" value="PGDH"/>
    <property type="match status" value="1"/>
</dbReference>
<evidence type="ECO:0000313" key="3">
    <source>
        <dbReference type="EMBL" id="OBZ72530.1"/>
    </source>
</evidence>
<dbReference type="Pfam" id="PF00107">
    <property type="entry name" value="ADH_zinc_N"/>
    <property type="match status" value="1"/>
</dbReference>
<name>A0A1C7M6I9_GRIFR</name>
<dbReference type="SMART" id="SM00829">
    <property type="entry name" value="PKS_ER"/>
    <property type="match status" value="1"/>
</dbReference>
<dbReference type="InterPro" id="IPR041694">
    <property type="entry name" value="ADH_N_2"/>
</dbReference>
<dbReference type="InterPro" id="IPR011032">
    <property type="entry name" value="GroES-like_sf"/>
</dbReference>
<evidence type="ECO:0000313" key="4">
    <source>
        <dbReference type="Proteomes" id="UP000092993"/>
    </source>
</evidence>
<dbReference type="STRING" id="5627.A0A1C7M6I9"/>
<evidence type="ECO:0000256" key="1">
    <source>
        <dbReference type="ARBA" id="ARBA00023002"/>
    </source>
</evidence>
<dbReference type="AlphaFoldDB" id="A0A1C7M6I9"/>
<dbReference type="OrthoDB" id="809632at2759"/>
<reference evidence="3 4" key="1">
    <citation type="submission" date="2016-03" db="EMBL/GenBank/DDBJ databases">
        <title>Whole genome sequencing of Grifola frondosa 9006-11.</title>
        <authorList>
            <person name="Min B."/>
            <person name="Park H."/>
            <person name="Kim J.-G."/>
            <person name="Cho H."/>
            <person name="Oh Y.-L."/>
            <person name="Kong W.-S."/>
            <person name="Choi I.-G."/>
        </authorList>
    </citation>
    <scope>NUCLEOTIDE SEQUENCE [LARGE SCALE GENOMIC DNA]</scope>
    <source>
        <strain evidence="3 4">9006-11</strain>
    </source>
</reference>
<dbReference type="InterPro" id="IPR036291">
    <property type="entry name" value="NAD(P)-bd_dom_sf"/>
</dbReference>
<dbReference type="InterPro" id="IPR045010">
    <property type="entry name" value="MDR_fam"/>
</dbReference>
<dbReference type="Gene3D" id="3.90.180.10">
    <property type="entry name" value="Medium-chain alcohol dehydrogenases, catalytic domain"/>
    <property type="match status" value="1"/>
</dbReference>
<dbReference type="PANTHER" id="PTHR43205">
    <property type="entry name" value="PROSTAGLANDIN REDUCTASE"/>
    <property type="match status" value="1"/>
</dbReference>
<gene>
    <name evidence="3" type="primary">yfmJ</name>
    <name evidence="3" type="ORF">A0H81_07602</name>
</gene>
<accession>A0A1C7M6I9</accession>
<protein>
    <submittedName>
        <fullName evidence="3">Putative NADP-dependent oxidoreductase YfmJ</fullName>
    </submittedName>
</protein>
<dbReference type="FunFam" id="3.40.50.720:FF:000121">
    <property type="entry name" value="Prostaglandin reductase 2"/>
    <property type="match status" value="1"/>
</dbReference>
<dbReference type="OMA" id="EEKCRYA"/>
<comment type="caution">
    <text evidence="3">The sequence shown here is derived from an EMBL/GenBank/DDBJ whole genome shotgun (WGS) entry which is preliminary data.</text>
</comment>
<dbReference type="SUPFAM" id="SSF51735">
    <property type="entry name" value="NAD(P)-binding Rossmann-fold domains"/>
    <property type="match status" value="1"/>
</dbReference>
<dbReference type="InterPro" id="IPR013149">
    <property type="entry name" value="ADH-like_C"/>
</dbReference>